<dbReference type="AlphaFoldDB" id="A0A8T2ZQY5"/>
<comment type="caution">
    <text evidence="2">The sequence shown here is derived from an EMBL/GenBank/DDBJ whole genome shotgun (WGS) entry which is preliminary data.</text>
</comment>
<gene>
    <name evidence="2" type="ORF">H0E87_001224</name>
</gene>
<keyword evidence="1" id="KW-1133">Transmembrane helix</keyword>
<keyword evidence="3" id="KW-1185">Reference proteome</keyword>
<dbReference type="InterPro" id="IPR022051">
    <property type="entry name" value="DUF3611"/>
</dbReference>
<name>A0A8T2ZQY5_POPDE</name>
<protein>
    <recommendedName>
        <fullName evidence="4">Protein TIC 21, chloroplastic</fullName>
    </recommendedName>
</protein>
<dbReference type="EMBL" id="JACEGQ020000001">
    <property type="protein sequence ID" value="KAH8519710.1"/>
    <property type="molecule type" value="Genomic_DNA"/>
</dbReference>
<evidence type="ECO:0000256" key="1">
    <source>
        <dbReference type="SAM" id="Phobius"/>
    </source>
</evidence>
<accession>A0A8T2ZQY5</accession>
<organism evidence="2 3">
    <name type="scientific">Populus deltoides</name>
    <name type="common">Eastern poplar</name>
    <name type="synonym">Eastern cottonwood</name>
    <dbReference type="NCBI Taxonomy" id="3696"/>
    <lineage>
        <taxon>Eukaryota</taxon>
        <taxon>Viridiplantae</taxon>
        <taxon>Streptophyta</taxon>
        <taxon>Embryophyta</taxon>
        <taxon>Tracheophyta</taxon>
        <taxon>Spermatophyta</taxon>
        <taxon>Magnoliopsida</taxon>
        <taxon>eudicotyledons</taxon>
        <taxon>Gunneridae</taxon>
        <taxon>Pentapetalae</taxon>
        <taxon>rosids</taxon>
        <taxon>fabids</taxon>
        <taxon>Malpighiales</taxon>
        <taxon>Salicaceae</taxon>
        <taxon>Saliceae</taxon>
        <taxon>Populus</taxon>
    </lineage>
</organism>
<dbReference type="PANTHER" id="PTHR34548">
    <property type="entry name" value="PROTEIN TIC 21, CHLOROPLASTIC"/>
    <property type="match status" value="1"/>
</dbReference>
<dbReference type="PANTHER" id="PTHR34548:SF2">
    <property type="entry name" value="PROTEIN TIC 21, CHLOROPLASTIC"/>
    <property type="match status" value="1"/>
</dbReference>
<feature type="transmembrane region" description="Helical" evidence="1">
    <location>
        <begin position="277"/>
        <end position="301"/>
    </location>
</feature>
<feature type="transmembrane region" description="Helical" evidence="1">
    <location>
        <begin position="120"/>
        <end position="140"/>
    </location>
</feature>
<keyword evidence="1" id="KW-0472">Membrane</keyword>
<proteinExistence type="predicted"/>
<feature type="transmembrane region" description="Helical" evidence="1">
    <location>
        <begin position="152"/>
        <end position="173"/>
    </location>
</feature>
<keyword evidence="1" id="KW-0812">Transmembrane</keyword>
<feature type="transmembrane region" description="Helical" evidence="1">
    <location>
        <begin position="233"/>
        <end position="256"/>
    </location>
</feature>
<evidence type="ECO:0008006" key="4">
    <source>
        <dbReference type="Google" id="ProtNLM"/>
    </source>
</evidence>
<reference evidence="2" key="1">
    <citation type="journal article" date="2021" name="J. Hered.">
        <title>Genome Assembly of Salicaceae Populus deltoides (Eastern Cottonwood) I-69 Based on Nanopore Sequencing and Hi-C Technologies.</title>
        <authorList>
            <person name="Bai S."/>
            <person name="Wu H."/>
            <person name="Zhang J."/>
            <person name="Pan Z."/>
            <person name="Zhao W."/>
            <person name="Li Z."/>
            <person name="Tong C."/>
        </authorList>
    </citation>
    <scope>NUCLEOTIDE SEQUENCE</scope>
    <source>
        <tissue evidence="2">Leaf</tissue>
    </source>
</reference>
<dbReference type="Proteomes" id="UP000807159">
    <property type="component" value="Chromosome 1"/>
</dbReference>
<dbReference type="Pfam" id="PF12263">
    <property type="entry name" value="DUF3611"/>
    <property type="match status" value="2"/>
</dbReference>
<evidence type="ECO:0000313" key="3">
    <source>
        <dbReference type="Proteomes" id="UP000807159"/>
    </source>
</evidence>
<sequence length="323" mass="34963">MQTLLMPAVRSGTAASMAAVPTPPLIHRAKHLPLLPPPNSIPIFHKSTQPLPSFSYMSSLSIYDHLRNRTPKKLFTQTNASNTTAPAFNSQNDEAERAKLAQVAKRLENTSRYFKRLGSLGFWGQLICSTVAAVILSFSVVVTGKITSPPTFYATLGGIAAAFISVFWSFGYIRLSEKLRKTANDPSKPQPRSFPNMLLIIGKDMSVVICILNDFFDEAPPRADVVKSLKNGILLNLLGMGAAILGMQATVGLLVAKALTSSANPYYQQISPGYSPVLALDVFLVQASANTILSHFLGLVFSSELLRSVTLPPSENIPVFKVA</sequence>
<evidence type="ECO:0000313" key="2">
    <source>
        <dbReference type="EMBL" id="KAH8519710.1"/>
    </source>
</evidence>